<dbReference type="RefSeq" id="WP_343836369.1">
    <property type="nucleotide sequence ID" value="NZ_BAAADO010000001.1"/>
</dbReference>
<dbReference type="Gene3D" id="3.40.50.410">
    <property type="entry name" value="von Willebrand factor, type A domain"/>
    <property type="match status" value="1"/>
</dbReference>
<dbReference type="SMART" id="SM00327">
    <property type="entry name" value="VWA"/>
    <property type="match status" value="1"/>
</dbReference>
<dbReference type="InterPro" id="IPR036465">
    <property type="entry name" value="vWFA_dom_sf"/>
</dbReference>
<keyword evidence="4" id="KW-1185">Reference proteome</keyword>
<evidence type="ECO:0000313" key="3">
    <source>
        <dbReference type="EMBL" id="GAA0480368.1"/>
    </source>
</evidence>
<dbReference type="Pfam" id="PF00092">
    <property type="entry name" value="VWA"/>
    <property type="match status" value="1"/>
</dbReference>
<name>A0ABN1ANM8_9BACI</name>
<dbReference type="InterPro" id="IPR051928">
    <property type="entry name" value="NorD/CobT"/>
</dbReference>
<evidence type="ECO:0000256" key="1">
    <source>
        <dbReference type="SAM" id="MobiDB-lite"/>
    </source>
</evidence>
<evidence type="ECO:0000259" key="2">
    <source>
        <dbReference type="PROSITE" id="PS50234"/>
    </source>
</evidence>
<proteinExistence type="predicted"/>
<evidence type="ECO:0000313" key="4">
    <source>
        <dbReference type="Proteomes" id="UP001500880"/>
    </source>
</evidence>
<dbReference type="PANTHER" id="PTHR41248">
    <property type="entry name" value="NORD PROTEIN"/>
    <property type="match status" value="1"/>
</dbReference>
<reference evidence="3 4" key="1">
    <citation type="journal article" date="2019" name="Int. J. Syst. Evol. Microbiol.">
        <title>The Global Catalogue of Microorganisms (GCM) 10K type strain sequencing project: providing services to taxonomists for standard genome sequencing and annotation.</title>
        <authorList>
            <consortium name="The Broad Institute Genomics Platform"/>
            <consortium name="The Broad Institute Genome Sequencing Center for Infectious Disease"/>
            <person name="Wu L."/>
            <person name="Ma J."/>
        </authorList>
    </citation>
    <scope>NUCLEOTIDE SEQUENCE [LARGE SCALE GENOMIC DNA]</scope>
    <source>
        <strain evidence="3 4">JCM 12389</strain>
    </source>
</reference>
<dbReference type="SUPFAM" id="SSF53300">
    <property type="entry name" value="vWA-like"/>
    <property type="match status" value="1"/>
</dbReference>
<organism evidence="3 4">
    <name type="scientific">Salinibacillus aidingensis</name>
    <dbReference type="NCBI Taxonomy" id="237684"/>
    <lineage>
        <taxon>Bacteria</taxon>
        <taxon>Bacillati</taxon>
        <taxon>Bacillota</taxon>
        <taxon>Bacilli</taxon>
        <taxon>Bacillales</taxon>
        <taxon>Bacillaceae</taxon>
        <taxon>Salinibacillus</taxon>
    </lineage>
</organism>
<accession>A0ABN1ANM8</accession>
<feature type="domain" description="VWFA" evidence="2">
    <location>
        <begin position="415"/>
        <end position="601"/>
    </location>
</feature>
<dbReference type="Proteomes" id="UP001500880">
    <property type="component" value="Unassembled WGS sequence"/>
</dbReference>
<dbReference type="PROSITE" id="PS50234">
    <property type="entry name" value="VWFA"/>
    <property type="match status" value="1"/>
</dbReference>
<gene>
    <name evidence="3" type="ORF">GCM10008986_01100</name>
</gene>
<feature type="compositionally biased region" description="Basic and acidic residues" evidence="1">
    <location>
        <begin position="269"/>
        <end position="284"/>
    </location>
</feature>
<dbReference type="InterPro" id="IPR002035">
    <property type="entry name" value="VWF_A"/>
</dbReference>
<dbReference type="CDD" id="cd01454">
    <property type="entry name" value="vWA_norD_type"/>
    <property type="match status" value="1"/>
</dbReference>
<dbReference type="EMBL" id="BAAADO010000001">
    <property type="protein sequence ID" value="GAA0480368.1"/>
    <property type="molecule type" value="Genomic_DNA"/>
</dbReference>
<feature type="compositionally biased region" description="Polar residues" evidence="1">
    <location>
        <begin position="286"/>
        <end position="301"/>
    </location>
</feature>
<protein>
    <submittedName>
        <fullName evidence="3">Nitric oxide reductase activation protein NorD</fullName>
    </submittedName>
</protein>
<feature type="region of interest" description="Disordered" evidence="1">
    <location>
        <begin position="269"/>
        <end position="324"/>
    </location>
</feature>
<comment type="caution">
    <text evidence="3">The sequence shown here is derived from an EMBL/GenBank/DDBJ whole genome shotgun (WGS) entry which is preliminary data.</text>
</comment>
<sequence length="607" mass="71586">MSFIEKETNYFMFMQLKDLAISFMKKDVDIQYNQVSFLDIHAPKVTISSFWENRTTKRHLGEKSDIYLRALGNYHFSDRQAFIQFLNQNQRSRLPAYVKQLTAFLEDIRLEEKIRSLRPGTGRSFSFRREQYAGFFQDQLKVNRNRGFDSDTLFCYLTLAIFKGMDVFEESILTIPDATMAKIKERLFRIFDCRNTEEVIGLAWNIYEMTEEYVSTDMINAYFTLPKILSRDIKEDEEDESIDELFPTWSRKRKKETKETFLQFDDVDGEHQDTKFTKTPRESESTDQVMASVQGQSQQADLNDHSEASNQQLEDEEDKEEFNKGKANRYAVAIEKDIEPFTEQDLNDYEMLRQKVALEKKKLVKLLTDILDRKKEHNYRRLHYGKLDKKLVRFLTEENPKMFVKKDEDMTFDCTFSLLVDCSSSMMNKMNKTKETIVLFHETLKQMNISHSVMGFWEDGLDSDDEYQPNYFHEVVPFQNSLQKTSGPHIMQLQPEEDNRDGFAIRYAGHKLSKQNEQNKFLFVLTDGKPAAFNYFQNGIMDTKEAIQQLNKKNVRTIGVQMDQQDEQQEKIMESMYNQHYLMIDNLNEMPAQFAGILKKLIMKSGN</sequence>
<dbReference type="PANTHER" id="PTHR41248:SF1">
    <property type="entry name" value="NORD PROTEIN"/>
    <property type="match status" value="1"/>
</dbReference>